<dbReference type="Pfam" id="PF02133">
    <property type="entry name" value="Transp_cyt_pur"/>
    <property type="match status" value="1"/>
</dbReference>
<feature type="transmembrane region" description="Helical" evidence="9">
    <location>
        <begin position="169"/>
        <end position="188"/>
    </location>
</feature>
<evidence type="ECO:0000256" key="8">
    <source>
        <dbReference type="SAM" id="MobiDB-lite"/>
    </source>
</evidence>
<evidence type="ECO:0000256" key="3">
    <source>
        <dbReference type="ARBA" id="ARBA00022448"/>
    </source>
</evidence>
<gene>
    <name evidence="10" type="ORF">AB0C36_09385</name>
</gene>
<dbReference type="PANTHER" id="PTHR31806">
    <property type="entry name" value="PURINE-CYTOSINE PERMEASE FCY2-RELATED"/>
    <property type="match status" value="1"/>
</dbReference>
<dbReference type="InterPro" id="IPR026030">
    <property type="entry name" value="Pur-cyt_permease_Fcy2/21/22"/>
</dbReference>
<organism evidence="10 11">
    <name type="scientific">Streptodolium elevatio</name>
    <dbReference type="NCBI Taxonomy" id="3157996"/>
    <lineage>
        <taxon>Bacteria</taxon>
        <taxon>Bacillati</taxon>
        <taxon>Actinomycetota</taxon>
        <taxon>Actinomycetes</taxon>
        <taxon>Kitasatosporales</taxon>
        <taxon>Streptomycetaceae</taxon>
        <taxon>Streptodolium</taxon>
    </lineage>
</organism>
<feature type="transmembrane region" description="Helical" evidence="9">
    <location>
        <begin position="383"/>
        <end position="403"/>
    </location>
</feature>
<evidence type="ECO:0000256" key="6">
    <source>
        <dbReference type="ARBA" id="ARBA00023136"/>
    </source>
</evidence>
<feature type="transmembrane region" description="Helical" evidence="9">
    <location>
        <begin position="353"/>
        <end position="371"/>
    </location>
</feature>
<feature type="transmembrane region" description="Helical" evidence="9">
    <location>
        <begin position="145"/>
        <end position="163"/>
    </location>
</feature>
<comment type="subcellular location">
    <subcellularLocation>
        <location evidence="1">Membrane</location>
        <topology evidence="1">Multi-pass membrane protein</topology>
    </subcellularLocation>
</comment>
<keyword evidence="6 7" id="KW-0472">Membrane</keyword>
<feature type="transmembrane region" description="Helical" evidence="9">
    <location>
        <begin position="59"/>
        <end position="78"/>
    </location>
</feature>
<keyword evidence="3 7" id="KW-0813">Transport</keyword>
<feature type="region of interest" description="Disordered" evidence="8">
    <location>
        <begin position="1"/>
        <end position="36"/>
    </location>
</feature>
<dbReference type="PANTHER" id="PTHR31806:SF1">
    <property type="entry name" value="PURINE-CYTOSINE PERMEASE FCY2-RELATED"/>
    <property type="match status" value="1"/>
</dbReference>
<dbReference type="EMBL" id="JBEZFP010000017">
    <property type="protein sequence ID" value="MEU8133707.1"/>
    <property type="molecule type" value="Genomic_DNA"/>
</dbReference>
<keyword evidence="11" id="KW-1185">Reference proteome</keyword>
<keyword evidence="4 9" id="KW-0812">Transmembrane</keyword>
<feature type="transmembrane region" description="Helical" evidence="9">
    <location>
        <begin position="230"/>
        <end position="256"/>
    </location>
</feature>
<dbReference type="Proteomes" id="UP001551482">
    <property type="component" value="Unassembled WGS sequence"/>
</dbReference>
<reference evidence="10 11" key="1">
    <citation type="submission" date="2024-06" db="EMBL/GenBank/DDBJ databases">
        <title>The Natural Products Discovery Center: Release of the First 8490 Sequenced Strains for Exploring Actinobacteria Biosynthetic Diversity.</title>
        <authorList>
            <person name="Kalkreuter E."/>
            <person name="Kautsar S.A."/>
            <person name="Yang D."/>
            <person name="Bader C.D."/>
            <person name="Teijaro C.N."/>
            <person name="Fluegel L."/>
            <person name="Davis C.M."/>
            <person name="Simpson J.R."/>
            <person name="Lauterbach L."/>
            <person name="Steele A.D."/>
            <person name="Gui C."/>
            <person name="Meng S."/>
            <person name="Li G."/>
            <person name="Viehrig K."/>
            <person name="Ye F."/>
            <person name="Su P."/>
            <person name="Kiefer A.F."/>
            <person name="Nichols A."/>
            <person name="Cepeda A.J."/>
            <person name="Yan W."/>
            <person name="Fan B."/>
            <person name="Jiang Y."/>
            <person name="Adhikari A."/>
            <person name="Zheng C.-J."/>
            <person name="Schuster L."/>
            <person name="Cowan T.M."/>
            <person name="Smanski M.J."/>
            <person name="Chevrette M.G."/>
            <person name="De Carvalho L.P.S."/>
            <person name="Shen B."/>
        </authorList>
    </citation>
    <scope>NUCLEOTIDE SEQUENCE [LARGE SCALE GENOMIC DNA]</scope>
    <source>
        <strain evidence="10 11">NPDC048946</strain>
    </source>
</reference>
<feature type="transmembrane region" description="Helical" evidence="9">
    <location>
        <begin position="466"/>
        <end position="482"/>
    </location>
</feature>
<evidence type="ECO:0000256" key="2">
    <source>
        <dbReference type="ARBA" id="ARBA00008974"/>
    </source>
</evidence>
<feature type="transmembrane region" description="Helical" evidence="9">
    <location>
        <begin position="200"/>
        <end position="218"/>
    </location>
</feature>
<dbReference type="RefSeq" id="WP_358351650.1">
    <property type="nucleotide sequence ID" value="NZ_JBEZFP010000017.1"/>
</dbReference>
<feature type="transmembrane region" description="Helical" evidence="9">
    <location>
        <begin position="276"/>
        <end position="297"/>
    </location>
</feature>
<proteinExistence type="inferred from homology"/>
<evidence type="ECO:0000313" key="10">
    <source>
        <dbReference type="EMBL" id="MEU8133707.1"/>
    </source>
</evidence>
<protein>
    <submittedName>
        <fullName evidence="10">Cytosine permease</fullName>
    </submittedName>
</protein>
<evidence type="ECO:0000256" key="7">
    <source>
        <dbReference type="PIRNR" id="PIRNR002744"/>
    </source>
</evidence>
<evidence type="ECO:0000256" key="4">
    <source>
        <dbReference type="ARBA" id="ARBA00022692"/>
    </source>
</evidence>
<feature type="transmembrane region" description="Helical" evidence="9">
    <location>
        <begin position="423"/>
        <end position="446"/>
    </location>
</feature>
<sequence length="496" mass="51976">MSATLGRSPAGSSPTKTPPTGSPPPGAGRDAASGGGVEQHGYDYIPESDRYMTPRQLGLFWMGINAYQFFFVLGSIAVGMGLSLVQAIIAIACGNLLFGVVAYCSVAGPRAGMPTTAFSRAAFGVLGNRVNAVCTWAMSLGFKTVNGLLGVFAMLALFDQLGWHDSGGALGKVVATVVVLGGSIVIAVYGHRALVRVQPYFAAAVTLIFLLIVGNIVGDVDWGWKPDDPATGWGGVALVLIACALISSGPLSYMVVAPDYARYLPSGTPTRKIFRAVFAGGAGMVMFLGTVGAVAATRADLSDPVAGMEPLLPGWLFVLYIVASFTGAVGNNASVFYSSGLAIQAIGIPARRWVATAVDAMLALAAVLWVLFIYDFEHALNEFLALVVVWAGPFCAVWITDGVMRRWTYDRESVHISTPASRYWGTAGVNVAGIVSMLAGMATALLTINSALVKGWLSTRMDGADLSWFLPLIVSAAAYAVLGRRWVRETSLPAAA</sequence>
<comment type="similarity">
    <text evidence="2 7">Belongs to the purine-cytosine permease (2.A.39) family.</text>
</comment>
<evidence type="ECO:0000256" key="9">
    <source>
        <dbReference type="SAM" id="Phobius"/>
    </source>
</evidence>
<feature type="transmembrane region" description="Helical" evidence="9">
    <location>
        <begin position="84"/>
        <end position="106"/>
    </location>
</feature>
<dbReference type="PIRSF" id="PIRSF002744">
    <property type="entry name" value="Pur-cyt_permease"/>
    <property type="match status" value="1"/>
</dbReference>
<evidence type="ECO:0000313" key="11">
    <source>
        <dbReference type="Proteomes" id="UP001551482"/>
    </source>
</evidence>
<evidence type="ECO:0000256" key="1">
    <source>
        <dbReference type="ARBA" id="ARBA00004141"/>
    </source>
</evidence>
<feature type="compositionally biased region" description="Pro residues" evidence="8">
    <location>
        <begin position="16"/>
        <end position="26"/>
    </location>
</feature>
<dbReference type="InterPro" id="IPR001248">
    <property type="entry name" value="Pur-cyt_permease"/>
</dbReference>
<feature type="transmembrane region" description="Helical" evidence="9">
    <location>
        <begin position="317"/>
        <end position="341"/>
    </location>
</feature>
<accession>A0ABV3DE62</accession>
<evidence type="ECO:0000256" key="5">
    <source>
        <dbReference type="ARBA" id="ARBA00022989"/>
    </source>
</evidence>
<dbReference type="Gene3D" id="1.10.4160.10">
    <property type="entry name" value="Hydantoin permease"/>
    <property type="match status" value="1"/>
</dbReference>
<keyword evidence="5 9" id="KW-1133">Transmembrane helix</keyword>
<comment type="caution">
    <text evidence="10">The sequence shown here is derived from an EMBL/GenBank/DDBJ whole genome shotgun (WGS) entry which is preliminary data.</text>
</comment>
<name>A0ABV3DE62_9ACTN</name>